<dbReference type="AlphaFoldDB" id="A0A927I3A3"/>
<protein>
    <submittedName>
        <fullName evidence="5">Dihydrodipicolinate synthase family protein</fullName>
    </submittedName>
</protein>
<accession>A0A927I3A3</accession>
<evidence type="ECO:0000256" key="4">
    <source>
        <dbReference type="PIRSR" id="PIRSR001365-2"/>
    </source>
</evidence>
<dbReference type="RefSeq" id="WP_191125673.1">
    <property type="nucleotide sequence ID" value="NZ_JACXWY010000022.1"/>
</dbReference>
<comment type="similarity">
    <text evidence="1 3">Belongs to the DapA family.</text>
</comment>
<dbReference type="PANTHER" id="PTHR12128:SF66">
    <property type="entry name" value="4-HYDROXY-2-OXOGLUTARATE ALDOLASE, MITOCHONDRIAL"/>
    <property type="match status" value="1"/>
</dbReference>
<evidence type="ECO:0000256" key="3">
    <source>
        <dbReference type="PIRNR" id="PIRNR001365"/>
    </source>
</evidence>
<evidence type="ECO:0000313" key="5">
    <source>
        <dbReference type="EMBL" id="MBD3848743.1"/>
    </source>
</evidence>
<evidence type="ECO:0000256" key="1">
    <source>
        <dbReference type="ARBA" id="ARBA00007592"/>
    </source>
</evidence>
<dbReference type="Pfam" id="PF00701">
    <property type="entry name" value="DHDPS"/>
    <property type="match status" value="1"/>
</dbReference>
<dbReference type="Gene3D" id="3.20.20.70">
    <property type="entry name" value="Aldolase class I"/>
    <property type="match status" value="1"/>
</dbReference>
<sequence length="315" mass="33577">MNHWLHGMFTALVTPFDGGAIDYGALERLIAWQIAQGADGIVVGTATGEISALTDREQQSLLTAARSIAGRHFPVIAAAGTYGTADTVAAVVAAEKAGASALLLRMPYYSRPTRAGLAAHALAVAQATGLEIILDNDPDRCGVEIALETLERLEGAANIVGILERRGDLIRCDRIARIRDRRFMRLTGAAETLPAYLLAGGCGAITSIGNLAPHWLARLENAARSEFYGQAQILQRRLIPLLDLLAKEPDPILVKLALSLLHPGIEAAYRAPLTPARPELVPLVREAIEDLPRPLPETMTAQSLGRTAAGVAGRR</sequence>
<proteinExistence type="inferred from homology"/>
<name>A0A927I3A3_9HYPH</name>
<feature type="binding site" evidence="4">
    <location>
        <position position="205"/>
    </location>
    <ligand>
        <name>pyruvate</name>
        <dbReference type="ChEBI" id="CHEBI:15361"/>
    </ligand>
</feature>
<dbReference type="Proteomes" id="UP000619295">
    <property type="component" value="Unassembled WGS sequence"/>
</dbReference>
<dbReference type="InterPro" id="IPR013785">
    <property type="entry name" value="Aldolase_TIM"/>
</dbReference>
<dbReference type="PANTHER" id="PTHR12128">
    <property type="entry name" value="DIHYDRODIPICOLINATE SYNTHASE"/>
    <property type="match status" value="1"/>
</dbReference>
<evidence type="ECO:0000313" key="6">
    <source>
        <dbReference type="Proteomes" id="UP000619295"/>
    </source>
</evidence>
<keyword evidence="2 3" id="KW-0456">Lyase</keyword>
<dbReference type="EMBL" id="JACXWY010000022">
    <property type="protein sequence ID" value="MBD3848743.1"/>
    <property type="molecule type" value="Genomic_DNA"/>
</dbReference>
<dbReference type="PRINTS" id="PR00146">
    <property type="entry name" value="DHPICSNTHASE"/>
</dbReference>
<feature type="binding site" evidence="4">
    <location>
        <position position="47"/>
    </location>
    <ligand>
        <name>pyruvate</name>
        <dbReference type="ChEBI" id="CHEBI:15361"/>
    </ligand>
</feature>
<reference evidence="5" key="1">
    <citation type="submission" date="2020-09" db="EMBL/GenBank/DDBJ databases">
        <title>Bosea spartocytisi sp. nov. a root nodule endophyte of Spartocytisus supranubius in the high mountain ecosystem fo the Teide National Park (Canary Islands, Spain).</title>
        <authorList>
            <person name="Pulido-Suarez L."/>
            <person name="Peix A."/>
            <person name="Igual J.M."/>
            <person name="Socas-Perez N."/>
            <person name="Velazquez E."/>
            <person name="Flores-Felix J.D."/>
            <person name="Leon-Barrios M."/>
        </authorList>
    </citation>
    <scope>NUCLEOTIDE SEQUENCE</scope>
    <source>
        <strain evidence="5">SSUT16</strain>
    </source>
</reference>
<dbReference type="GO" id="GO:0008840">
    <property type="term" value="F:4-hydroxy-tetrahydrodipicolinate synthase activity"/>
    <property type="evidence" value="ECO:0007669"/>
    <property type="project" value="TreeGrafter"/>
</dbReference>
<comment type="caution">
    <text evidence="5">The sequence shown here is derived from an EMBL/GenBank/DDBJ whole genome shotgun (WGS) entry which is preliminary data.</text>
</comment>
<dbReference type="SUPFAM" id="SSF51569">
    <property type="entry name" value="Aldolase"/>
    <property type="match status" value="1"/>
</dbReference>
<gene>
    <name evidence="5" type="ORF">IED13_23860</name>
</gene>
<evidence type="ECO:0000256" key="2">
    <source>
        <dbReference type="ARBA" id="ARBA00023239"/>
    </source>
</evidence>
<keyword evidence="6" id="KW-1185">Reference proteome</keyword>
<dbReference type="InterPro" id="IPR002220">
    <property type="entry name" value="DapA-like"/>
</dbReference>
<organism evidence="5 6">
    <name type="scientific">Bosea spartocytisi</name>
    <dbReference type="NCBI Taxonomy" id="2773451"/>
    <lineage>
        <taxon>Bacteria</taxon>
        <taxon>Pseudomonadati</taxon>
        <taxon>Pseudomonadota</taxon>
        <taxon>Alphaproteobacteria</taxon>
        <taxon>Hyphomicrobiales</taxon>
        <taxon>Boseaceae</taxon>
        <taxon>Bosea</taxon>
    </lineage>
</organism>
<dbReference type="PIRSF" id="PIRSF001365">
    <property type="entry name" value="DHDPS"/>
    <property type="match status" value="1"/>
</dbReference>
<dbReference type="SMART" id="SM01130">
    <property type="entry name" value="DHDPS"/>
    <property type="match status" value="1"/>
</dbReference>